<proteinExistence type="predicted"/>
<protein>
    <recommendedName>
        <fullName evidence="3">Sodium:proton antiporter</fullName>
    </recommendedName>
</protein>
<dbReference type="EMBL" id="UINC01154913">
    <property type="protein sequence ID" value="SVD50452.1"/>
    <property type="molecule type" value="Genomic_DNA"/>
</dbReference>
<dbReference type="PANTHER" id="PTHR34703:SF1">
    <property type="entry name" value="ANTIPORTER SUBUNIT MNHG2-RELATED"/>
    <property type="match status" value="1"/>
</dbReference>
<dbReference type="NCBIfam" id="TIGR01300">
    <property type="entry name" value="CPA3_mnhG_phaG"/>
    <property type="match status" value="1"/>
</dbReference>
<evidence type="ECO:0000256" key="1">
    <source>
        <dbReference type="SAM" id="Phobius"/>
    </source>
</evidence>
<organism evidence="2">
    <name type="scientific">marine metagenome</name>
    <dbReference type="NCBI Taxonomy" id="408172"/>
    <lineage>
        <taxon>unclassified sequences</taxon>
        <taxon>metagenomes</taxon>
        <taxon>ecological metagenomes</taxon>
    </lineage>
</organism>
<dbReference type="PANTHER" id="PTHR34703">
    <property type="entry name" value="ANTIPORTER SUBUNIT MNHG2-RELATED"/>
    <property type="match status" value="1"/>
</dbReference>
<name>A0A382VVC0_9ZZZZ</name>
<accession>A0A382VVC0</accession>
<dbReference type="AlphaFoldDB" id="A0A382VVC0"/>
<keyword evidence="1" id="KW-1133">Transmembrane helix</keyword>
<feature type="transmembrane region" description="Helical" evidence="1">
    <location>
        <begin position="43"/>
        <end position="70"/>
    </location>
</feature>
<dbReference type="InterPro" id="IPR005133">
    <property type="entry name" value="PhaG_MnhG_YufB"/>
</dbReference>
<sequence>MSSILLLTGGIFLIIGAIGLIRLPDFFTRTHAAGLIDTTGAGFILAGLMVEVGWSLSLAKLAMILLFLLFTSPTSSHALVHAALVNGLKPWQKSEDTNKGSITEGGGS</sequence>
<dbReference type="Pfam" id="PF03334">
    <property type="entry name" value="PhaG_MnhG_YufB"/>
    <property type="match status" value="1"/>
</dbReference>
<dbReference type="GO" id="GO:0015385">
    <property type="term" value="F:sodium:proton antiporter activity"/>
    <property type="evidence" value="ECO:0007669"/>
    <property type="project" value="TreeGrafter"/>
</dbReference>
<evidence type="ECO:0000313" key="2">
    <source>
        <dbReference type="EMBL" id="SVD50452.1"/>
    </source>
</evidence>
<reference evidence="2" key="1">
    <citation type="submission" date="2018-05" db="EMBL/GenBank/DDBJ databases">
        <authorList>
            <person name="Lanie J.A."/>
            <person name="Ng W.-L."/>
            <person name="Kazmierczak K.M."/>
            <person name="Andrzejewski T.M."/>
            <person name="Davidsen T.M."/>
            <person name="Wayne K.J."/>
            <person name="Tettelin H."/>
            <person name="Glass J.I."/>
            <person name="Rusch D."/>
            <person name="Podicherti R."/>
            <person name="Tsui H.-C.T."/>
            <person name="Winkler M.E."/>
        </authorList>
    </citation>
    <scope>NUCLEOTIDE SEQUENCE</scope>
</reference>
<evidence type="ECO:0008006" key="3">
    <source>
        <dbReference type="Google" id="ProtNLM"/>
    </source>
</evidence>
<keyword evidence="1" id="KW-0812">Transmembrane</keyword>
<gene>
    <name evidence="2" type="ORF">METZ01_LOCUS403306</name>
</gene>
<keyword evidence="1" id="KW-0472">Membrane</keyword>